<dbReference type="EMBL" id="CP047901">
    <property type="protein sequence ID" value="QHO63524.1"/>
    <property type="molecule type" value="Genomic_DNA"/>
</dbReference>
<sequence>MLTPYLPYPDSSGGQIRTQNLLKHLKKKHDITLVSLIKDPTETQYIPILEKNFCKKVKVCLRSRKPFTLKNIIKTGFSLQPFLVVRNFSKQAQQAIAYELANNHYDLIHVETFYAMPHIPSGTKVPVVLVDQTIEFKVYQHYVKEVAPLPLRPLLNIDVLKLKHWERFYWRRANRVIAVSDKDKEEILRLEPNLRVDIVPNGVNLDFFKQKTSWKTSKPTILFVGNFHWLQNIEAAQTLITKILPLVKKKLPQARVWIVGQHQPDSLKALASDSVLISDIAEDDADSIVKAYKEADIFCTPIKGPGGTRLKNLAAMASRLPIVSSSVGMAGLGINPGEHAIITDSPKSMATAIIDLVNNPKKAESLTLASRRYVEQNFSYQVIADKLSRIYQQVSSQTP</sequence>
<reference evidence="3" key="1">
    <citation type="journal article" date="2020" name="Microorganisms">
        <title>Complete Genome of a Member of a New Bacterial Lineage in the Microgenomates Group Reveals an Unusual Nucleotide Composition Disparity Between Two Strands of DNA and Limited Metabolic Potential.</title>
        <authorList>
            <person name="Kadnikov V.V."/>
            <person name="Mardanov A.V."/>
            <person name="Beletsky A.V."/>
            <person name="Karnachuk O.V."/>
            <person name="Ravin N.V."/>
        </authorList>
    </citation>
    <scope>NUCLEOTIDE SEQUENCE [LARGE SCALE GENOMIC DNA]</scope>
</reference>
<keyword evidence="2" id="KW-0808">Transferase</keyword>
<dbReference type="PANTHER" id="PTHR45947:SF3">
    <property type="entry name" value="SULFOQUINOVOSYL TRANSFERASE SQD2"/>
    <property type="match status" value="1"/>
</dbReference>
<dbReference type="Proteomes" id="UP000463983">
    <property type="component" value="Chromosome"/>
</dbReference>
<evidence type="ECO:0000259" key="1">
    <source>
        <dbReference type="Pfam" id="PF13439"/>
    </source>
</evidence>
<organism evidence="2 3">
    <name type="scientific">Candidatus Chazhemtobacterium aquaticus</name>
    <dbReference type="NCBI Taxonomy" id="2715735"/>
    <lineage>
        <taxon>Bacteria</taxon>
        <taxon>Candidatus Chazhemtobacteraceae</taxon>
        <taxon>Candidatus Chazhemtobacterium</taxon>
    </lineage>
</organism>
<dbReference type="SUPFAM" id="SSF53756">
    <property type="entry name" value="UDP-Glycosyltransferase/glycogen phosphorylase"/>
    <property type="match status" value="1"/>
</dbReference>
<keyword evidence="3" id="KW-1185">Reference proteome</keyword>
<name>A0A857N6A3_9BACT</name>
<dbReference type="Pfam" id="PF13439">
    <property type="entry name" value="Glyco_transf_4"/>
    <property type="match status" value="1"/>
</dbReference>
<protein>
    <submittedName>
        <fullName evidence="2">Glycosyl transferase group 1</fullName>
    </submittedName>
</protein>
<feature type="domain" description="Glycosyltransferase subfamily 4-like N-terminal" evidence="1">
    <location>
        <begin position="13"/>
        <end position="206"/>
    </location>
</feature>
<dbReference type="InterPro" id="IPR050194">
    <property type="entry name" value="Glycosyltransferase_grp1"/>
</dbReference>
<dbReference type="InterPro" id="IPR028098">
    <property type="entry name" value="Glyco_trans_4-like_N"/>
</dbReference>
<gene>
    <name evidence="2" type="ORF">MICH65_0543</name>
</gene>
<accession>A0A857N6A3</accession>
<evidence type="ECO:0000313" key="2">
    <source>
        <dbReference type="EMBL" id="QHO63524.1"/>
    </source>
</evidence>
<dbReference type="PANTHER" id="PTHR45947">
    <property type="entry name" value="SULFOQUINOVOSYL TRANSFERASE SQD2"/>
    <property type="match status" value="1"/>
</dbReference>
<dbReference type="AlphaFoldDB" id="A0A857N6A3"/>
<dbReference type="KEGG" id="caqa:MICH65_0543"/>
<dbReference type="GO" id="GO:0016758">
    <property type="term" value="F:hexosyltransferase activity"/>
    <property type="evidence" value="ECO:0007669"/>
    <property type="project" value="TreeGrafter"/>
</dbReference>
<dbReference type="CDD" id="cd03801">
    <property type="entry name" value="GT4_PimA-like"/>
    <property type="match status" value="1"/>
</dbReference>
<dbReference type="Gene3D" id="3.40.50.2000">
    <property type="entry name" value="Glycogen Phosphorylase B"/>
    <property type="match status" value="2"/>
</dbReference>
<proteinExistence type="predicted"/>
<evidence type="ECO:0000313" key="3">
    <source>
        <dbReference type="Proteomes" id="UP000463983"/>
    </source>
</evidence>
<dbReference type="Pfam" id="PF13692">
    <property type="entry name" value="Glyco_trans_1_4"/>
    <property type="match status" value="1"/>
</dbReference>